<accession>A0A2Z7D092</accession>
<name>A0A2Z7D092_9LAMI</name>
<dbReference type="AlphaFoldDB" id="A0A2Z7D092"/>
<keyword evidence="2" id="KW-1185">Reference proteome</keyword>
<reference evidence="1 2" key="1">
    <citation type="journal article" date="2015" name="Proc. Natl. Acad. Sci. U.S.A.">
        <title>The resurrection genome of Boea hygrometrica: A blueprint for survival of dehydration.</title>
        <authorList>
            <person name="Xiao L."/>
            <person name="Yang G."/>
            <person name="Zhang L."/>
            <person name="Yang X."/>
            <person name="Zhao S."/>
            <person name="Ji Z."/>
            <person name="Zhou Q."/>
            <person name="Hu M."/>
            <person name="Wang Y."/>
            <person name="Chen M."/>
            <person name="Xu Y."/>
            <person name="Jin H."/>
            <person name="Xiao X."/>
            <person name="Hu G."/>
            <person name="Bao F."/>
            <person name="Hu Y."/>
            <person name="Wan P."/>
            <person name="Li L."/>
            <person name="Deng X."/>
            <person name="Kuang T."/>
            <person name="Xiang C."/>
            <person name="Zhu J.K."/>
            <person name="Oliver M.J."/>
            <person name="He Y."/>
        </authorList>
    </citation>
    <scope>NUCLEOTIDE SEQUENCE [LARGE SCALE GENOMIC DNA]</scope>
    <source>
        <strain evidence="2">cv. XS01</strain>
    </source>
</reference>
<organism evidence="1 2">
    <name type="scientific">Dorcoceras hygrometricum</name>
    <dbReference type="NCBI Taxonomy" id="472368"/>
    <lineage>
        <taxon>Eukaryota</taxon>
        <taxon>Viridiplantae</taxon>
        <taxon>Streptophyta</taxon>
        <taxon>Embryophyta</taxon>
        <taxon>Tracheophyta</taxon>
        <taxon>Spermatophyta</taxon>
        <taxon>Magnoliopsida</taxon>
        <taxon>eudicotyledons</taxon>
        <taxon>Gunneridae</taxon>
        <taxon>Pentapetalae</taxon>
        <taxon>asterids</taxon>
        <taxon>lamiids</taxon>
        <taxon>Lamiales</taxon>
        <taxon>Gesneriaceae</taxon>
        <taxon>Didymocarpoideae</taxon>
        <taxon>Trichosporeae</taxon>
        <taxon>Loxocarpinae</taxon>
        <taxon>Dorcoceras</taxon>
    </lineage>
</organism>
<evidence type="ECO:0000313" key="1">
    <source>
        <dbReference type="EMBL" id="KZV51687.1"/>
    </source>
</evidence>
<evidence type="ECO:0000313" key="2">
    <source>
        <dbReference type="Proteomes" id="UP000250235"/>
    </source>
</evidence>
<gene>
    <name evidence="1" type="ORF">F511_30100</name>
</gene>
<protein>
    <submittedName>
        <fullName evidence="1">Uncharacterized protein</fullName>
    </submittedName>
</protein>
<dbReference type="EMBL" id="KQ991576">
    <property type="protein sequence ID" value="KZV51687.1"/>
    <property type="molecule type" value="Genomic_DNA"/>
</dbReference>
<dbReference type="Proteomes" id="UP000250235">
    <property type="component" value="Unassembled WGS sequence"/>
</dbReference>
<sequence length="144" mass="16609">MMTSAYLLEEAMSSNNDVNIADWKISRISNDDVSMSTGGSYEQQRWRQHQDTEHSAVAQRREVADEDRTSIMTSAVTSSQSVVSYSRTSRWYLKIAIAKRCRLDKWIRQRFAFALRFSRWFAMIKPAGTSSKRNQQEATVIITS</sequence>
<proteinExistence type="predicted"/>